<sequence>MSSQDGHPSNNAETSRRGFSELYTFLRDAFQQRGLVSIPPEVLQLFKQCPLQDIECPDIASFAKLFEGTRSSNRFRLEANSFIYTVQILFHLRPNLVQERVLHSLMVSVRLLKDEEEATRQLSELAGRAIDRFAVAKKRATISNKLIPWLLKHFSQDSTTVRLKVMAAQFLFHLLQGDAEAKNILSSCPPRDRCSLGRSITASSHFHLRILAVNILREISLANIDVRLFWSPDLLGNNDPRPPSSFIADVQWLHDTVKYLRDVDNRQTISDESRARTHQILSLRAGSLVLSDVTSKMLVTVSERLLFIIPAHQNRPLQILEIPLIVNMEYHRSEGTVTRLGNTVAEAELQLQLQNAGFYILNGWKSAIDQVNLHFATDEDCIGFCQAMAGSLKSISADIQTLAIEQLDVDMAGSRPRPKKQSRAAMIDLSQDAVVGGDTQVILNRPQAPHKVSTSLRIDMSATSESSISPVSPLGAKAEEAVPGYPKEDKEDSSHDNQQVQKELHQNADGEAGTGSRTVEITEDSDSIRRASDMKKSPEKSTAPADPGSTSQENIIAQTTGAHLPQQTQHYRPAKTKIRSPVQTPNPQHLAQNALQHSVEGLITTTLPHTEPTTPSQEISHSIPPEARNDAPRPPLPALANLGKKMAAKPDSMKQAATSALPDVRKQNEASRSRTSRSHSKSLRAKNTVPVGEAAVDWDEHLRTDQDDKDHSNVSETSKTGKPRSTRNGTKKTAGTKTASKPPPSRKKGPKKDNIRGKRLEAAAASATLASTRPRRTAANVSYIEQSEQEEQSQRTIGETKDMDISVRRRQTSAVGSSPSMGNDPNHHQRASVDDQKQVGAKGGAGAELGDPPTATNVAVEVSRSLEDLPATDQLGTKAEMKDSKKGASDLMRQSHHNQNDGDGKLDYDLPQQTGMVEVEVVDDSHPMDKQKLAEIPGNASKSFGSALKDVMKESGIQPIEAPLVVEARKKPFGDKSAFVNSVKSALKQTPKGHKIQSTRPDTTRQAQTASTTKQGSNSATRRGQANEILQSAQLSDQTRMEESSSRQTVEGRVNLAAMQPTTNAFMPKATPEQYKRLSEAPTGVHQRPSDINQSGPTKNSVPHEIDHKTTPNSAPVFAKQQPLAEADSPALIMPLSPALLVDKLRPPAEAESSTAILPPDHTPSIANEMQMPKARNAALFPSSSNKAADVGNDGRKRSASPAAERPLHVKRARKTDPGSGKNQVINKTTQKSDLKPQLTASIPGHGPSTTPRSSEPSTQQNRNIIPNDRALGTARMQHTQQPADRRGTQVTCPGVMATETSTKLVESKAQTPRRSVGLSYLPDHPDHPNHSDHPDHPDHSDLPDIPDIPDDRLHRKEQIIVFSAKGPRNQGTISSDRRAHDLGQGNSVPTETGKHLAFKNLHSGSRIAGPTKRKIPPQFRLFRGDAKRKVDFLVSDPESTDDGLHLDEESVEDAAPAPAILDVGTGKSASQTSKVDENGSPRLNVLRPSQIFSLPHDFRTLDDSADLEESVGTASAFETPESEGLKSNGSAGFGLKTAVSNYAAANAQMIGKMKNSPTRASIGVGKFLDHNFPQASKNIEIKVFKASNSLDEVAPKRVPRRTKPTDQFHHERNSDPLTVSVLHGRLNDTTPTLQDKTPLFDIDQLNVSVANEQLDSAASARVRRLRSSTPSSPHWEAPEVIASPPSFNTRLDKMIMPPPSRKEQNISVRGKEQERELYLQREQSTLIDAETTLVDVEASEEEKHLSSPQAQQLSSPSSSPSEEEDASVPSSQQVPSKNLHVDRRFWNEKLAETQQTVTEILEQISQKLLLRFSNAEQGIRFKIDHYHYGGYKILNNFVEQFDDRVTQEKALASPRVTAYRKLLDDAICRLQQAKGSSRAGPSLHDLEKSRSKRSEYVLANLEKFAVTHSS</sequence>
<feature type="compositionally biased region" description="Polar residues" evidence="1">
    <location>
        <begin position="452"/>
        <end position="470"/>
    </location>
</feature>
<feature type="compositionally biased region" description="Basic and acidic residues" evidence="1">
    <location>
        <begin position="526"/>
        <end position="539"/>
    </location>
</feature>
<feature type="region of interest" description="Disordered" evidence="1">
    <location>
        <begin position="984"/>
        <end position="1123"/>
    </location>
</feature>
<feature type="region of interest" description="Disordered" evidence="1">
    <location>
        <begin position="1179"/>
        <end position="1264"/>
    </location>
</feature>
<protein>
    <submittedName>
        <fullName evidence="2">Uncharacterized protein</fullName>
    </submittedName>
</protein>
<feature type="region of interest" description="Disordered" evidence="1">
    <location>
        <begin position="1737"/>
        <end position="1776"/>
    </location>
</feature>
<feature type="region of interest" description="Disordered" evidence="1">
    <location>
        <begin position="1658"/>
        <end position="1715"/>
    </location>
</feature>
<feature type="compositionally biased region" description="Basic and acidic residues" evidence="1">
    <location>
        <begin position="1701"/>
        <end position="1715"/>
    </location>
</feature>
<gene>
    <name evidence="2" type="ORF">GJ744_006590</name>
</gene>
<feature type="compositionally biased region" description="Low complexity" evidence="1">
    <location>
        <begin position="731"/>
        <end position="740"/>
    </location>
</feature>
<feature type="region of interest" description="Disordered" evidence="1">
    <location>
        <begin position="1512"/>
        <end position="1532"/>
    </location>
</feature>
<feature type="compositionally biased region" description="Polar residues" evidence="1">
    <location>
        <begin position="1090"/>
        <end position="1101"/>
    </location>
</feature>
<feature type="compositionally biased region" description="Low complexity" evidence="1">
    <location>
        <begin position="604"/>
        <end position="615"/>
    </location>
</feature>
<evidence type="ECO:0000256" key="1">
    <source>
        <dbReference type="SAM" id="MobiDB-lite"/>
    </source>
</evidence>
<feature type="compositionally biased region" description="Basic and acidic residues" evidence="1">
    <location>
        <begin position="663"/>
        <end position="672"/>
    </location>
</feature>
<feature type="region of interest" description="Disordered" evidence="1">
    <location>
        <begin position="1368"/>
        <end position="1393"/>
    </location>
</feature>
<dbReference type="EMBL" id="JAACFV010000003">
    <property type="protein sequence ID" value="KAF7513976.1"/>
    <property type="molecule type" value="Genomic_DNA"/>
</dbReference>
<feature type="region of interest" description="Disordered" evidence="1">
    <location>
        <begin position="603"/>
        <end position="909"/>
    </location>
</feature>
<feature type="compositionally biased region" description="Polar residues" evidence="1">
    <location>
        <begin position="998"/>
        <end position="1038"/>
    </location>
</feature>
<feature type="compositionally biased region" description="Polar residues" evidence="1">
    <location>
        <begin position="812"/>
        <end position="823"/>
    </location>
</feature>
<feature type="compositionally biased region" description="Polar residues" evidence="1">
    <location>
        <begin position="548"/>
        <end position="570"/>
    </location>
</feature>
<feature type="compositionally biased region" description="Basic and acidic residues" evidence="1">
    <location>
        <begin position="825"/>
        <end position="837"/>
    </location>
</feature>
<feature type="compositionally biased region" description="Low complexity" evidence="1">
    <location>
        <begin position="762"/>
        <end position="772"/>
    </location>
</feature>
<feature type="compositionally biased region" description="Basic and acidic residues" evidence="1">
    <location>
        <begin position="1324"/>
        <end position="1343"/>
    </location>
</feature>
<proteinExistence type="predicted"/>
<feature type="compositionally biased region" description="Basic and acidic residues" evidence="1">
    <location>
        <begin position="879"/>
        <end position="888"/>
    </location>
</feature>
<feature type="compositionally biased region" description="Basic and acidic residues" evidence="1">
    <location>
        <begin position="798"/>
        <end position="807"/>
    </location>
</feature>
<accession>A0A8H7AVM0</accession>
<feature type="compositionally biased region" description="Basic residues" evidence="1">
    <location>
        <begin position="674"/>
        <end position="684"/>
    </location>
</feature>
<evidence type="ECO:0000313" key="3">
    <source>
        <dbReference type="Proteomes" id="UP000606974"/>
    </source>
</evidence>
<feature type="compositionally biased region" description="Low complexity" evidence="1">
    <location>
        <begin position="1747"/>
        <end position="1761"/>
    </location>
</feature>
<reference evidence="2" key="1">
    <citation type="submission" date="2020-02" db="EMBL/GenBank/DDBJ databases">
        <authorList>
            <person name="Palmer J.M."/>
        </authorList>
    </citation>
    <scope>NUCLEOTIDE SEQUENCE</scope>
    <source>
        <strain evidence="2">EPUS1.4</strain>
        <tissue evidence="2">Thallus</tissue>
    </source>
</reference>
<evidence type="ECO:0000313" key="2">
    <source>
        <dbReference type="EMBL" id="KAF7513976.1"/>
    </source>
</evidence>
<comment type="caution">
    <text evidence="2">The sequence shown here is derived from an EMBL/GenBank/DDBJ whole genome shotgun (WGS) entry which is preliminary data.</text>
</comment>
<name>A0A8H7AVM0_9EURO</name>
<feature type="compositionally biased region" description="Polar residues" evidence="1">
    <location>
        <begin position="1221"/>
        <end position="1232"/>
    </location>
</feature>
<feature type="region of interest" description="Disordered" evidence="1">
    <location>
        <begin position="445"/>
        <end position="587"/>
    </location>
</feature>
<dbReference type="OrthoDB" id="5374844at2759"/>
<feature type="compositionally biased region" description="Basic and acidic residues" evidence="1">
    <location>
        <begin position="898"/>
        <end position="908"/>
    </location>
</feature>
<feature type="compositionally biased region" description="Basic and acidic residues" evidence="1">
    <location>
        <begin position="486"/>
        <end position="495"/>
    </location>
</feature>
<feature type="compositionally biased region" description="Basic and acidic residues" evidence="1">
    <location>
        <begin position="751"/>
        <end position="761"/>
    </location>
</feature>
<organism evidence="2 3">
    <name type="scientific">Endocarpon pusillum</name>
    <dbReference type="NCBI Taxonomy" id="364733"/>
    <lineage>
        <taxon>Eukaryota</taxon>
        <taxon>Fungi</taxon>
        <taxon>Dikarya</taxon>
        <taxon>Ascomycota</taxon>
        <taxon>Pezizomycotina</taxon>
        <taxon>Eurotiomycetes</taxon>
        <taxon>Chaetothyriomycetidae</taxon>
        <taxon>Verrucariales</taxon>
        <taxon>Verrucariaceae</taxon>
        <taxon>Endocarpon</taxon>
    </lineage>
</organism>
<feature type="compositionally biased region" description="Basic and acidic residues" evidence="1">
    <location>
        <begin position="698"/>
        <end position="713"/>
    </location>
</feature>
<feature type="region of interest" description="Disordered" evidence="1">
    <location>
        <begin position="1300"/>
        <end position="1351"/>
    </location>
</feature>
<feature type="compositionally biased region" description="Polar residues" evidence="1">
    <location>
        <begin position="1300"/>
        <end position="1314"/>
    </location>
</feature>
<feature type="compositionally biased region" description="Low complexity" evidence="1">
    <location>
        <begin position="1248"/>
        <end position="1259"/>
    </location>
</feature>
<keyword evidence="3" id="KW-1185">Reference proteome</keyword>
<dbReference type="Proteomes" id="UP000606974">
    <property type="component" value="Unassembled WGS sequence"/>
</dbReference>
<feature type="region of interest" description="Disordered" evidence="1">
    <location>
        <begin position="1453"/>
        <end position="1483"/>
    </location>
</feature>